<dbReference type="PANTHER" id="PTHR10605">
    <property type="entry name" value="HEPARAN SULFATE SULFOTRANSFERASE"/>
    <property type="match status" value="1"/>
</dbReference>
<dbReference type="PANTHER" id="PTHR10605:SF56">
    <property type="entry name" value="BIFUNCTIONAL HEPARAN SULFATE N-DEACETYLASE_N-SULFOTRANSFERASE"/>
    <property type="match status" value="1"/>
</dbReference>
<accession>A0A317T3L3</accession>
<dbReference type="GO" id="GO:0008146">
    <property type="term" value="F:sulfotransferase activity"/>
    <property type="evidence" value="ECO:0007669"/>
    <property type="project" value="InterPro"/>
</dbReference>
<sequence length="294" mass="35432">MYYNDKPYNIPNFIVVGAAKSGTTSLYQYLKQHNDIYMSFRKEIMFFDLNYYKGLEYYAKYFKGYNGEKAIGDISPSYMCDSNVPRRIAKILPKTKIIFLLRNPIDRIYSHYWDLVCWKIIKSDFRDAIHQSAIWKKSYGYLEYDILEMGLYYKYINKYREYYSDDDIGVFLYDDMCEDVYAFMDKIFDFLNISKRVEIDLSDKVNQKRQHKNQILSKILVSERLREYVVSNMNEKTIKKLRKIYDNILSINTEKIKVEEIDDADKSFLLNFYKSDIEKLSCYLNRDLTQWLNI</sequence>
<dbReference type="Proteomes" id="UP000246278">
    <property type="component" value="Unassembled WGS sequence"/>
</dbReference>
<name>A0A317T3L3_9CHLB</name>
<dbReference type="Pfam" id="PF00685">
    <property type="entry name" value="Sulfotransfer_1"/>
    <property type="match status" value="1"/>
</dbReference>
<evidence type="ECO:0000256" key="1">
    <source>
        <dbReference type="ARBA" id="ARBA00022679"/>
    </source>
</evidence>
<organism evidence="4 5">
    <name type="scientific">Prosthecochloris marina</name>
    <dbReference type="NCBI Taxonomy" id="2017681"/>
    <lineage>
        <taxon>Bacteria</taxon>
        <taxon>Pseudomonadati</taxon>
        <taxon>Chlorobiota</taxon>
        <taxon>Chlorobiia</taxon>
        <taxon>Chlorobiales</taxon>
        <taxon>Chlorobiaceae</taxon>
        <taxon>Prosthecochloris</taxon>
    </lineage>
</organism>
<comment type="caution">
    <text evidence="4">The sequence shown here is derived from an EMBL/GenBank/DDBJ whole genome shotgun (WGS) entry which is preliminary data.</text>
</comment>
<reference evidence="5" key="1">
    <citation type="submission" date="2017-10" db="EMBL/GenBank/DDBJ databases">
        <authorList>
            <person name="Gaisin V.A."/>
            <person name="Rysina M.S."/>
            <person name="Grouzdev D.S."/>
        </authorList>
    </citation>
    <scope>NUCLEOTIDE SEQUENCE [LARGE SCALE GENOMIC DNA]</scope>
    <source>
        <strain evidence="5">V1</strain>
    </source>
</reference>
<evidence type="ECO:0000313" key="4">
    <source>
        <dbReference type="EMBL" id="PWW81195.1"/>
    </source>
</evidence>
<dbReference type="AlphaFoldDB" id="A0A317T3L3"/>
<evidence type="ECO:0000313" key="5">
    <source>
        <dbReference type="Proteomes" id="UP000246278"/>
    </source>
</evidence>
<dbReference type="InterPro" id="IPR037359">
    <property type="entry name" value="NST/OST"/>
</dbReference>
<keyword evidence="1" id="KW-0808">Transferase</keyword>
<keyword evidence="5" id="KW-1185">Reference proteome</keyword>
<dbReference type="InterPro" id="IPR027417">
    <property type="entry name" value="P-loop_NTPase"/>
</dbReference>
<dbReference type="Gene3D" id="3.40.50.300">
    <property type="entry name" value="P-loop containing nucleotide triphosphate hydrolases"/>
    <property type="match status" value="1"/>
</dbReference>
<dbReference type="SUPFAM" id="SSF52540">
    <property type="entry name" value="P-loop containing nucleoside triphosphate hydrolases"/>
    <property type="match status" value="1"/>
</dbReference>
<dbReference type="OrthoDB" id="981508at2"/>
<gene>
    <name evidence="4" type="ORF">CR164_11690</name>
</gene>
<evidence type="ECO:0000259" key="3">
    <source>
        <dbReference type="Pfam" id="PF00685"/>
    </source>
</evidence>
<protein>
    <recommendedName>
        <fullName evidence="3">Sulfotransferase domain-containing protein</fullName>
    </recommendedName>
</protein>
<feature type="domain" description="Sulfotransferase" evidence="3">
    <location>
        <begin position="12"/>
        <end position="217"/>
    </location>
</feature>
<proteinExistence type="predicted"/>
<dbReference type="EMBL" id="PDNZ01000009">
    <property type="protein sequence ID" value="PWW81195.1"/>
    <property type="molecule type" value="Genomic_DNA"/>
</dbReference>
<dbReference type="InterPro" id="IPR000863">
    <property type="entry name" value="Sulfotransferase_dom"/>
</dbReference>
<dbReference type="RefSeq" id="WP_110024178.1">
    <property type="nucleotide sequence ID" value="NZ_PDNZ01000009.1"/>
</dbReference>
<evidence type="ECO:0000256" key="2">
    <source>
        <dbReference type="ARBA" id="ARBA00023180"/>
    </source>
</evidence>
<keyword evidence="2" id="KW-0325">Glycoprotein</keyword>